<protein>
    <submittedName>
        <fullName evidence="7">Uncharacterized protein</fullName>
    </submittedName>
</protein>
<evidence type="ECO:0000256" key="4">
    <source>
        <dbReference type="ARBA" id="ARBA00023136"/>
    </source>
</evidence>
<name>A0A914P8Y3_9BILA</name>
<proteinExistence type="predicted"/>
<evidence type="ECO:0000256" key="3">
    <source>
        <dbReference type="ARBA" id="ARBA00022989"/>
    </source>
</evidence>
<dbReference type="PANTHER" id="PTHR47518:SF9">
    <property type="entry name" value="SERPENTINE RECEPTOR, CLASS T"/>
    <property type="match status" value="1"/>
</dbReference>
<dbReference type="Pfam" id="PF10292">
    <property type="entry name" value="7TM_GPCR_Srab"/>
    <property type="match status" value="1"/>
</dbReference>
<dbReference type="WBParaSite" id="PDA_v2.g13935.t1">
    <property type="protein sequence ID" value="PDA_v2.g13935.t1"/>
    <property type="gene ID" value="PDA_v2.g13935"/>
</dbReference>
<feature type="transmembrane region" description="Helical" evidence="5">
    <location>
        <begin position="6"/>
        <end position="29"/>
    </location>
</feature>
<organism evidence="6 7">
    <name type="scientific">Panagrolaimus davidi</name>
    <dbReference type="NCBI Taxonomy" id="227884"/>
    <lineage>
        <taxon>Eukaryota</taxon>
        <taxon>Metazoa</taxon>
        <taxon>Ecdysozoa</taxon>
        <taxon>Nematoda</taxon>
        <taxon>Chromadorea</taxon>
        <taxon>Rhabditida</taxon>
        <taxon>Tylenchina</taxon>
        <taxon>Panagrolaimomorpha</taxon>
        <taxon>Panagrolaimoidea</taxon>
        <taxon>Panagrolaimidae</taxon>
        <taxon>Panagrolaimus</taxon>
    </lineage>
</organism>
<evidence type="ECO:0000313" key="6">
    <source>
        <dbReference type="Proteomes" id="UP000887578"/>
    </source>
</evidence>
<evidence type="ECO:0000256" key="2">
    <source>
        <dbReference type="ARBA" id="ARBA00022692"/>
    </source>
</evidence>
<dbReference type="AlphaFoldDB" id="A0A914P8Y3"/>
<keyword evidence="6" id="KW-1185">Reference proteome</keyword>
<feature type="transmembrane region" description="Helical" evidence="5">
    <location>
        <begin position="99"/>
        <end position="119"/>
    </location>
</feature>
<feature type="transmembrane region" description="Helical" evidence="5">
    <location>
        <begin position="148"/>
        <end position="171"/>
    </location>
</feature>
<keyword evidence="3 5" id="KW-1133">Transmembrane helix</keyword>
<sequence>MEPFVQLIYQIFVSIAAATVILAPIGFFCNRIAFKIIHFNLRILTFVYGCLWCTFSIGCVLFYFVLDSDESPPKLYFIPQYQLAKLIAATSSHMQVPALVVYIFLVTVETANFFLLYNLRKQNRVLRRWSHSKLLTSKYQIIENIRTLNLLIPQATISFVFSNTTIISTYIVGIHYEPARTPLFLSLYCFNVIAISLFWIYQFQKQMSSKMSKFLRCISGIVRIQSTDSETAVKATTVQATLGLKIKMNQTVDEHFVHLKNTWL</sequence>
<keyword evidence="4 5" id="KW-0472">Membrane</keyword>
<evidence type="ECO:0000256" key="1">
    <source>
        <dbReference type="ARBA" id="ARBA00004141"/>
    </source>
</evidence>
<feature type="transmembrane region" description="Helical" evidence="5">
    <location>
        <begin position="183"/>
        <end position="201"/>
    </location>
</feature>
<dbReference type="InterPro" id="IPR052854">
    <property type="entry name" value="Serpentine_rcpt_epsilon"/>
</dbReference>
<reference evidence="7" key="1">
    <citation type="submission" date="2022-11" db="UniProtKB">
        <authorList>
            <consortium name="WormBaseParasite"/>
        </authorList>
    </citation>
    <scope>IDENTIFICATION</scope>
</reference>
<feature type="transmembrane region" description="Helical" evidence="5">
    <location>
        <begin position="41"/>
        <end position="66"/>
    </location>
</feature>
<evidence type="ECO:0000313" key="7">
    <source>
        <dbReference type="WBParaSite" id="PDA_v2.g13935.t1"/>
    </source>
</evidence>
<keyword evidence="2 5" id="KW-0812">Transmembrane</keyword>
<evidence type="ECO:0000256" key="5">
    <source>
        <dbReference type="SAM" id="Phobius"/>
    </source>
</evidence>
<dbReference type="InterPro" id="IPR019408">
    <property type="entry name" value="7TM_GPCR_serpentine_rcpt_Srab"/>
</dbReference>
<comment type="subcellular location">
    <subcellularLocation>
        <location evidence="1">Membrane</location>
        <topology evidence="1">Multi-pass membrane protein</topology>
    </subcellularLocation>
</comment>
<dbReference type="PANTHER" id="PTHR47518">
    <property type="entry name" value="SERPENTINE RECEPTOR CLASS EPSILON-13-RELATED"/>
    <property type="match status" value="1"/>
</dbReference>
<dbReference type="Proteomes" id="UP000887578">
    <property type="component" value="Unplaced"/>
</dbReference>
<dbReference type="GO" id="GO:0016020">
    <property type="term" value="C:membrane"/>
    <property type="evidence" value="ECO:0007669"/>
    <property type="project" value="UniProtKB-SubCell"/>
</dbReference>
<accession>A0A914P8Y3</accession>